<dbReference type="PRINTS" id="PR00095">
    <property type="entry name" value="ANTSNTHASEI"/>
</dbReference>
<evidence type="ECO:0000256" key="2">
    <source>
        <dbReference type="ARBA" id="ARBA00009320"/>
    </source>
</evidence>
<dbReference type="InterPro" id="IPR019999">
    <property type="entry name" value="Anth_synth_I-like"/>
</dbReference>
<gene>
    <name evidence="7" type="primary">pabB</name>
    <name evidence="7" type="ORF">EKN06_07600</name>
</gene>
<evidence type="ECO:0000259" key="6">
    <source>
        <dbReference type="Pfam" id="PF00425"/>
    </source>
</evidence>
<dbReference type="AlphaFoldDB" id="A0A437GYN0"/>
<evidence type="ECO:0000256" key="4">
    <source>
        <dbReference type="ARBA" id="ARBA00022898"/>
    </source>
</evidence>
<dbReference type="Gene3D" id="3.20.10.10">
    <property type="entry name" value="D-amino Acid Aminotransferase, subunit A, domain 2"/>
    <property type="match status" value="1"/>
</dbReference>
<dbReference type="PANTHER" id="PTHR11236">
    <property type="entry name" value="AMINOBENZOATE/ANTHRANILATE SYNTHASE"/>
    <property type="match status" value="1"/>
</dbReference>
<dbReference type="PANTHER" id="PTHR11236:SF50">
    <property type="entry name" value="AMINODEOXYCHORISMATE SYNTHASE COMPONENT 1"/>
    <property type="match status" value="1"/>
</dbReference>
<dbReference type="Pfam" id="PF01063">
    <property type="entry name" value="Aminotran_4"/>
    <property type="match status" value="1"/>
</dbReference>
<dbReference type="InterPro" id="IPR005801">
    <property type="entry name" value="ADC_synthase"/>
</dbReference>
<dbReference type="SUPFAM" id="SSF56752">
    <property type="entry name" value="D-aminoacid aminotransferase-like PLP-dependent enzymes"/>
    <property type="match status" value="1"/>
</dbReference>
<dbReference type="Proteomes" id="UP000283003">
    <property type="component" value="Unassembled WGS sequence"/>
</dbReference>
<dbReference type="Gene3D" id="3.60.120.10">
    <property type="entry name" value="Anthranilate synthase"/>
    <property type="match status" value="1"/>
</dbReference>
<reference evidence="7 8" key="1">
    <citation type="submission" date="2018-12" db="EMBL/GenBank/DDBJ databases">
        <title>Croceicoccus ponticola sp. nov., a lipolytic bacterium isolated from seawater.</title>
        <authorList>
            <person name="Yoon J.-H."/>
        </authorList>
    </citation>
    <scope>NUCLEOTIDE SEQUENCE [LARGE SCALE GENOMIC DNA]</scope>
    <source>
        <strain evidence="7 8">GM-16</strain>
    </source>
</reference>
<keyword evidence="4 5" id="KW-0663">Pyridoxal phosphate</keyword>
<dbReference type="GO" id="GO:0009396">
    <property type="term" value="P:folic acid-containing compound biosynthetic process"/>
    <property type="evidence" value="ECO:0007669"/>
    <property type="project" value="InterPro"/>
</dbReference>
<evidence type="ECO:0000256" key="5">
    <source>
        <dbReference type="RuleBase" id="RU004516"/>
    </source>
</evidence>
<feature type="domain" description="Chorismate-utilising enzyme C-terminal" evidence="6">
    <location>
        <begin position="129"/>
        <end position="385"/>
    </location>
</feature>
<protein>
    <recommendedName>
        <fullName evidence="3">Probable branched-chain-amino-acid aminotransferase</fullName>
    </recommendedName>
</protein>
<dbReference type="PROSITE" id="PS00770">
    <property type="entry name" value="AA_TRANSFER_CLASS_4"/>
    <property type="match status" value="1"/>
</dbReference>
<name>A0A437GYN0_9SPHN</name>
<comment type="caution">
    <text evidence="7">The sequence shown here is derived from an EMBL/GenBank/DDBJ whole genome shotgun (WGS) entry which is preliminary data.</text>
</comment>
<dbReference type="GO" id="GO:0046820">
    <property type="term" value="F:4-amino-4-deoxychorismate synthase activity"/>
    <property type="evidence" value="ECO:0007669"/>
    <property type="project" value="TreeGrafter"/>
</dbReference>
<dbReference type="InterPro" id="IPR043131">
    <property type="entry name" value="BCAT-like_N"/>
</dbReference>
<dbReference type="RefSeq" id="WP_127612290.1">
    <property type="nucleotide sequence ID" value="NZ_RXOL01000002.1"/>
</dbReference>
<keyword evidence="7" id="KW-0808">Transferase</keyword>
<dbReference type="OrthoDB" id="9803598at2"/>
<comment type="similarity">
    <text evidence="2">Belongs to the class-IV pyridoxal-phosphate-dependent aminotransferase family.</text>
</comment>
<keyword evidence="7" id="KW-0032">Aminotransferase</keyword>
<dbReference type="SUPFAM" id="SSF56322">
    <property type="entry name" value="ADC synthase"/>
    <property type="match status" value="1"/>
</dbReference>
<dbReference type="EMBL" id="RXOL01000002">
    <property type="protein sequence ID" value="RVQ67778.1"/>
    <property type="molecule type" value="Genomic_DNA"/>
</dbReference>
<organism evidence="7 8">
    <name type="scientific">Croceicoccus ponticola</name>
    <dbReference type="NCBI Taxonomy" id="2217664"/>
    <lineage>
        <taxon>Bacteria</taxon>
        <taxon>Pseudomonadati</taxon>
        <taxon>Pseudomonadota</taxon>
        <taxon>Alphaproteobacteria</taxon>
        <taxon>Sphingomonadales</taxon>
        <taxon>Erythrobacteraceae</taxon>
        <taxon>Croceicoccus</taxon>
    </lineage>
</organism>
<proteinExistence type="inferred from homology"/>
<dbReference type="Gene3D" id="3.30.470.10">
    <property type="match status" value="1"/>
</dbReference>
<dbReference type="InterPro" id="IPR043132">
    <property type="entry name" value="BCAT-like_C"/>
</dbReference>
<dbReference type="InterPro" id="IPR001544">
    <property type="entry name" value="Aminotrans_IV"/>
</dbReference>
<dbReference type="InterPro" id="IPR015890">
    <property type="entry name" value="Chorismate_C"/>
</dbReference>
<sequence length="603" mass="65460">MRKPFILLDDARDPATAHPAAARLYRDPVAVFRAMHAGEVEQALDAAQDAHDRGLHIAGTIAYEAGLAFEARLIKLPRAAGDGAPLVWLAAFTDCSTIPADEVPAWLASEALRDDGPPLLSPLRPAIDREAYARGFDAIRAGIEAGDIYQANLTFPLMGRWAGDPAAIYALLRDSAAAGYGALVFDGERHHLSLSPELFFALKDGDVTLKPMKGTRPRGATPDEDAALVAELAQSEKDRAENLMITDLMRNDVSRLAVPGSVTVRDAFRIETYPTVHQMTSTVRARLHDGTGAIDLLRAIFPCGSITGAPKIRAMELIDHTEENSRNLYCGAIGRVDPAGDAAFNVAIRTLTLTGAANGVARMGVGSGLVIDSQVDDEWAECLVKGKFVAAASPNVRLIETMAFDPRVGVPLIEFHLGRLKESAAALGFSLDRHALRNQIQAFCFMNREPRKLRILVDFDGEWDVEGSDLPDPMPGPVPVAIRPLPVNPRDWRLRHKTTDRAFYDEARRDAEAEGALEAVLLREDGFLTEGSFTNIFVERDGMLLTPPLERGLLPGVLRASLIDEGRAREADLTRADLADGFWIGNALRGLMPARLIAPSQTI</sequence>
<dbReference type="GO" id="GO:0000162">
    <property type="term" value="P:L-tryptophan biosynthetic process"/>
    <property type="evidence" value="ECO:0007669"/>
    <property type="project" value="TreeGrafter"/>
</dbReference>
<dbReference type="Pfam" id="PF00425">
    <property type="entry name" value="Chorismate_bind"/>
    <property type="match status" value="1"/>
</dbReference>
<comment type="cofactor">
    <cofactor evidence="1 5">
        <name>pyridoxal 5'-phosphate</name>
        <dbReference type="ChEBI" id="CHEBI:597326"/>
    </cofactor>
</comment>
<evidence type="ECO:0000256" key="1">
    <source>
        <dbReference type="ARBA" id="ARBA00001933"/>
    </source>
</evidence>
<dbReference type="InterPro" id="IPR036038">
    <property type="entry name" value="Aminotransferase-like"/>
</dbReference>
<accession>A0A437GYN0</accession>
<evidence type="ECO:0000256" key="3">
    <source>
        <dbReference type="ARBA" id="ARBA00014472"/>
    </source>
</evidence>
<dbReference type="InterPro" id="IPR005802">
    <property type="entry name" value="ADC_synth_comp_1"/>
</dbReference>
<evidence type="ECO:0000313" key="7">
    <source>
        <dbReference type="EMBL" id="RVQ67778.1"/>
    </source>
</evidence>
<dbReference type="NCBIfam" id="TIGR00553">
    <property type="entry name" value="pabB"/>
    <property type="match status" value="1"/>
</dbReference>
<dbReference type="InterPro" id="IPR018300">
    <property type="entry name" value="Aminotrans_IV_CS"/>
</dbReference>
<evidence type="ECO:0000313" key="8">
    <source>
        <dbReference type="Proteomes" id="UP000283003"/>
    </source>
</evidence>
<keyword evidence="8" id="KW-1185">Reference proteome</keyword>